<feature type="domain" description="Abscisic acid G-protein coupled receptor-like" evidence="2">
    <location>
        <begin position="17"/>
        <end position="192"/>
    </location>
</feature>
<evidence type="ECO:0000259" key="2">
    <source>
        <dbReference type="Pfam" id="PF12430"/>
    </source>
</evidence>
<dbReference type="InterPro" id="IPR015672">
    <property type="entry name" value="GPHR/GTG"/>
</dbReference>
<dbReference type="PANTHER" id="PTHR15948">
    <property type="entry name" value="G-PROTEIN COUPLED RECEPTOR 89-RELATED"/>
    <property type="match status" value="1"/>
</dbReference>
<dbReference type="OrthoDB" id="264392at2759"/>
<dbReference type="Pfam" id="PF12430">
    <property type="entry name" value="ABA_GPCR"/>
    <property type="match status" value="1"/>
</dbReference>
<sequence>MSRNVEALRARREAALYSRSFRGRLLNAGARIFAFYCVLRTVTCLINVAVPSRRASSQSQTDLIADLLARILTPVSRLDHRAIVSLARQLSLALVGLIIVTSVHRVLQGATRILRVTSRSLGASLMMLILAQLMGIYLLSTIVQLRSSFPPPPDSVVNLLSTIPQFEVFGALFDWAFLLAAGAAAFYRWGNERVNGVEDY</sequence>
<dbReference type="InterPro" id="IPR025969">
    <property type="entry name" value="ABA_GPCR_dom"/>
</dbReference>
<comment type="caution">
    <text evidence="3">The sequence shown here is derived from an EMBL/GenBank/DDBJ whole genome shotgun (WGS) entry which is preliminary data.</text>
</comment>
<proteinExistence type="predicted"/>
<protein>
    <recommendedName>
        <fullName evidence="2">Abscisic acid G-protein coupled receptor-like domain-containing protein</fullName>
    </recommendedName>
</protein>
<reference evidence="3" key="2">
    <citation type="submission" date="2021-10" db="EMBL/GenBank/DDBJ databases">
        <title>Phylogenomics reveals ancestral predisposition of the termite-cultivated fungus Termitomyces towards a domesticated lifestyle.</title>
        <authorList>
            <person name="Auxier B."/>
            <person name="Grum-Grzhimaylo A."/>
            <person name="Cardenas M.E."/>
            <person name="Lodge J.D."/>
            <person name="Laessoe T."/>
            <person name="Pedersen O."/>
            <person name="Smith M.E."/>
            <person name="Kuyper T.W."/>
            <person name="Franco-Molano E.A."/>
            <person name="Baroni T.J."/>
            <person name="Aanen D.K."/>
        </authorList>
    </citation>
    <scope>NUCLEOTIDE SEQUENCE</scope>
    <source>
        <strain evidence="3">D49</strain>
    </source>
</reference>
<organism evidence="3 4">
    <name type="scientific">Sphagnurus paluster</name>
    <dbReference type="NCBI Taxonomy" id="117069"/>
    <lineage>
        <taxon>Eukaryota</taxon>
        <taxon>Fungi</taxon>
        <taxon>Dikarya</taxon>
        <taxon>Basidiomycota</taxon>
        <taxon>Agaricomycotina</taxon>
        <taxon>Agaricomycetes</taxon>
        <taxon>Agaricomycetidae</taxon>
        <taxon>Agaricales</taxon>
        <taxon>Tricholomatineae</taxon>
        <taxon>Lyophyllaceae</taxon>
        <taxon>Sphagnurus</taxon>
    </lineage>
</organism>
<feature type="transmembrane region" description="Helical" evidence="1">
    <location>
        <begin position="82"/>
        <end position="100"/>
    </location>
</feature>
<dbReference type="EMBL" id="JABCKI010000591">
    <property type="protein sequence ID" value="KAG5650008.1"/>
    <property type="molecule type" value="Genomic_DNA"/>
</dbReference>
<keyword evidence="1" id="KW-0812">Transmembrane</keyword>
<feature type="transmembrane region" description="Helical" evidence="1">
    <location>
        <begin position="163"/>
        <end position="187"/>
    </location>
</feature>
<dbReference type="AlphaFoldDB" id="A0A9P7KGX4"/>
<feature type="transmembrane region" description="Helical" evidence="1">
    <location>
        <begin position="121"/>
        <end position="143"/>
    </location>
</feature>
<name>A0A9P7KGX4_9AGAR</name>
<feature type="transmembrane region" description="Helical" evidence="1">
    <location>
        <begin position="28"/>
        <end position="50"/>
    </location>
</feature>
<keyword evidence="4" id="KW-1185">Reference proteome</keyword>
<reference evidence="3" key="1">
    <citation type="submission" date="2021-02" db="EMBL/GenBank/DDBJ databases">
        <authorList>
            <person name="Nieuwenhuis M."/>
            <person name="Van De Peppel L.J.J."/>
        </authorList>
    </citation>
    <scope>NUCLEOTIDE SEQUENCE</scope>
    <source>
        <strain evidence="3">D49</strain>
    </source>
</reference>
<evidence type="ECO:0000313" key="4">
    <source>
        <dbReference type="Proteomes" id="UP000717328"/>
    </source>
</evidence>
<keyword evidence="1" id="KW-0472">Membrane</keyword>
<evidence type="ECO:0000256" key="1">
    <source>
        <dbReference type="SAM" id="Phobius"/>
    </source>
</evidence>
<accession>A0A9P7KGX4</accession>
<gene>
    <name evidence="3" type="ORF">H0H81_001086</name>
</gene>
<dbReference type="PANTHER" id="PTHR15948:SF0">
    <property type="entry name" value="GOLGI PH REGULATOR A-RELATED"/>
    <property type="match status" value="1"/>
</dbReference>
<dbReference type="Proteomes" id="UP000717328">
    <property type="component" value="Unassembled WGS sequence"/>
</dbReference>
<evidence type="ECO:0000313" key="3">
    <source>
        <dbReference type="EMBL" id="KAG5650008.1"/>
    </source>
</evidence>
<keyword evidence="1" id="KW-1133">Transmembrane helix</keyword>